<dbReference type="OrthoDB" id="9775224at2"/>
<evidence type="ECO:0000256" key="1">
    <source>
        <dbReference type="ARBA" id="ARBA00023310"/>
    </source>
</evidence>
<evidence type="ECO:0000259" key="3">
    <source>
        <dbReference type="Pfam" id="PF03976"/>
    </source>
</evidence>
<accession>A0A5N3PAV5</accession>
<dbReference type="EMBL" id="VCMV01000015">
    <property type="protein sequence ID" value="KAB0266882.1"/>
    <property type="molecule type" value="Genomic_DNA"/>
</dbReference>
<keyword evidence="1" id="KW-0066">ATP synthesis</keyword>
<feature type="domain" description="Polyphosphate kinase-2-related" evidence="3">
    <location>
        <begin position="38"/>
        <end position="76"/>
    </location>
</feature>
<comment type="caution">
    <text evidence="4">The sequence shown here is derived from an EMBL/GenBank/DDBJ whole genome shotgun (WGS) entry which is preliminary data.</text>
</comment>
<dbReference type="Pfam" id="PF03976">
    <property type="entry name" value="PPK2"/>
    <property type="match status" value="2"/>
</dbReference>
<comment type="catalytic activity">
    <reaction evidence="2">
        <text>[phosphate](n) + ATP = [phosphate](n+1) + ADP</text>
        <dbReference type="Rhea" id="RHEA:19573"/>
        <dbReference type="Rhea" id="RHEA-COMP:9859"/>
        <dbReference type="Rhea" id="RHEA-COMP:14280"/>
        <dbReference type="ChEBI" id="CHEBI:16838"/>
        <dbReference type="ChEBI" id="CHEBI:30616"/>
        <dbReference type="ChEBI" id="CHEBI:456216"/>
    </reaction>
    <physiologicalReaction direction="right-to-left" evidence="2">
        <dbReference type="Rhea" id="RHEA:19575"/>
    </physiologicalReaction>
</comment>
<gene>
    <name evidence="4" type="ORF">FEZ63_11990</name>
</gene>
<dbReference type="GO" id="GO:0006754">
    <property type="term" value="P:ATP biosynthetic process"/>
    <property type="evidence" value="ECO:0007669"/>
    <property type="project" value="UniProtKB-KW"/>
</dbReference>
<feature type="domain" description="Polyphosphate kinase-2-related" evidence="3">
    <location>
        <begin position="4"/>
        <end position="36"/>
    </location>
</feature>
<name>A0A5N3PAV5_9HYPH</name>
<dbReference type="InterPro" id="IPR027417">
    <property type="entry name" value="P-loop_NTPase"/>
</dbReference>
<dbReference type="InterPro" id="IPR022488">
    <property type="entry name" value="PPK2-related"/>
</dbReference>
<evidence type="ECO:0000256" key="2">
    <source>
        <dbReference type="ARBA" id="ARBA00024500"/>
    </source>
</evidence>
<organism evidence="4 5">
    <name type="scientific">Microvirga brassicacearum</name>
    <dbReference type="NCBI Taxonomy" id="2580413"/>
    <lineage>
        <taxon>Bacteria</taxon>
        <taxon>Pseudomonadati</taxon>
        <taxon>Pseudomonadota</taxon>
        <taxon>Alphaproteobacteria</taxon>
        <taxon>Hyphomicrobiales</taxon>
        <taxon>Methylobacteriaceae</taxon>
        <taxon>Microvirga</taxon>
    </lineage>
</organism>
<proteinExistence type="predicted"/>
<dbReference type="PANTHER" id="PTHR34383:SF1">
    <property type="entry name" value="ADP-POLYPHOSPHATE PHOSPHOTRANSFERASE"/>
    <property type="match status" value="1"/>
</dbReference>
<dbReference type="PANTHER" id="PTHR34383">
    <property type="entry name" value="POLYPHOSPHATE:AMP PHOSPHOTRANSFERASE-RELATED"/>
    <property type="match status" value="1"/>
</dbReference>
<dbReference type="Gene3D" id="3.40.50.300">
    <property type="entry name" value="P-loop containing nucleotide triphosphate hydrolases"/>
    <property type="match status" value="2"/>
</dbReference>
<sequence length="98" mass="11316">MGGRLQGGLVRLQRWVKHTGSRIVILFEGRDAAGKGYDYWRARDAMLAATDTDLSPWYVIKGDDKRRARLNCISHTSLSRVMMLMCYLHPRQYGRLQC</sequence>
<protein>
    <recommendedName>
        <fullName evidence="3">Polyphosphate kinase-2-related domain-containing protein</fullName>
    </recommendedName>
</protein>
<dbReference type="Proteomes" id="UP000325684">
    <property type="component" value="Unassembled WGS sequence"/>
</dbReference>
<evidence type="ECO:0000313" key="5">
    <source>
        <dbReference type="Proteomes" id="UP000325684"/>
    </source>
</evidence>
<evidence type="ECO:0000313" key="4">
    <source>
        <dbReference type="EMBL" id="KAB0266882.1"/>
    </source>
</evidence>
<keyword evidence="5" id="KW-1185">Reference proteome</keyword>
<dbReference type="AlphaFoldDB" id="A0A5N3PAV5"/>
<reference evidence="4 5" key="1">
    <citation type="journal article" date="2019" name="Microorganisms">
        <title>Genome Insights into the Novel Species Microvirga brassicacearum, a Rapeseed Endophyte with Biotechnological Potential.</title>
        <authorList>
            <person name="Jimenez-Gomez A."/>
            <person name="Saati-Santamaria Z."/>
            <person name="Igual J.M."/>
            <person name="Rivas R."/>
            <person name="Mateos P.F."/>
            <person name="Garcia-Fraile P."/>
        </authorList>
    </citation>
    <scope>NUCLEOTIDE SEQUENCE [LARGE SCALE GENOMIC DNA]</scope>
    <source>
        <strain evidence="4 5">CDVBN77</strain>
    </source>
</reference>